<organism evidence="2 3">
    <name type="scientific">Lunatimonas lonarensis</name>
    <dbReference type="NCBI Taxonomy" id="1232681"/>
    <lineage>
        <taxon>Bacteria</taxon>
        <taxon>Pseudomonadati</taxon>
        <taxon>Bacteroidota</taxon>
        <taxon>Cytophagia</taxon>
        <taxon>Cytophagales</taxon>
        <taxon>Cyclobacteriaceae</taxon>
    </lineage>
</organism>
<dbReference type="EMBL" id="AQHR01000104">
    <property type="protein sequence ID" value="EON75541.1"/>
    <property type="molecule type" value="Genomic_DNA"/>
</dbReference>
<evidence type="ECO:0000313" key="3">
    <source>
        <dbReference type="Proteomes" id="UP000013909"/>
    </source>
</evidence>
<dbReference type="STRING" id="1232681.ADIS_3944"/>
<proteinExistence type="predicted"/>
<accession>R7ZN61</accession>
<evidence type="ECO:0000313" key="2">
    <source>
        <dbReference type="EMBL" id="EON75541.1"/>
    </source>
</evidence>
<comment type="caution">
    <text evidence="2">The sequence shown here is derived from an EMBL/GenBank/DDBJ whole genome shotgun (WGS) entry which is preliminary data.</text>
</comment>
<gene>
    <name evidence="2" type="ORF">ADIS_3944</name>
</gene>
<dbReference type="Proteomes" id="UP000013909">
    <property type="component" value="Unassembled WGS sequence"/>
</dbReference>
<name>R7ZN61_9BACT</name>
<keyword evidence="3" id="KW-1185">Reference proteome</keyword>
<evidence type="ECO:0000256" key="1">
    <source>
        <dbReference type="SAM" id="MobiDB-lite"/>
    </source>
</evidence>
<sequence length="46" mass="5087">MKYFSLFVVIVGYKGGLANPVSFGSHPDREVDRPQTGIHLPLNMPT</sequence>
<protein>
    <submittedName>
        <fullName evidence="2">Uncharacterized protein</fullName>
    </submittedName>
</protein>
<feature type="region of interest" description="Disordered" evidence="1">
    <location>
        <begin position="24"/>
        <end position="46"/>
    </location>
</feature>
<reference evidence="2 3" key="1">
    <citation type="submission" date="2013-02" db="EMBL/GenBank/DDBJ databases">
        <title>A novel strain isolated from Lonar lake, Maharashtra, India.</title>
        <authorList>
            <person name="Singh A."/>
        </authorList>
    </citation>
    <scope>NUCLEOTIDE SEQUENCE [LARGE SCALE GENOMIC DNA]</scope>
    <source>
        <strain evidence="2 3">AK24</strain>
    </source>
</reference>
<dbReference type="AlphaFoldDB" id="R7ZN61"/>